<name>A0A1T4NSD2_9LACT</name>
<proteinExistence type="inferred from homology"/>
<dbReference type="RefSeq" id="WP_078756523.1">
    <property type="nucleotide sequence ID" value="NZ_FUWO01000022.1"/>
</dbReference>
<evidence type="ECO:0000256" key="2">
    <source>
        <dbReference type="ARBA" id="ARBA00007316"/>
    </source>
</evidence>
<accession>A0A1T4NSD2</accession>
<dbReference type="UniPathway" id="UPA00934"/>
<keyword evidence="5" id="KW-0808">Transferase</keyword>
<evidence type="ECO:0000256" key="5">
    <source>
        <dbReference type="ARBA" id="ARBA00022679"/>
    </source>
</evidence>
<evidence type="ECO:0000256" key="8">
    <source>
        <dbReference type="ARBA" id="ARBA00022840"/>
    </source>
</evidence>
<feature type="domain" description="AAA" evidence="14">
    <location>
        <begin position="66"/>
        <end position="198"/>
    </location>
</feature>
<dbReference type="Proteomes" id="UP000189941">
    <property type="component" value="Unassembled WGS sequence"/>
</dbReference>
<keyword evidence="9" id="KW-0972">Capsule biogenesis/degradation</keyword>
<dbReference type="NCBIfam" id="TIGR01007">
    <property type="entry name" value="eps_fam"/>
    <property type="match status" value="1"/>
</dbReference>
<keyword evidence="10" id="KW-0829">Tyrosine-protein kinase</keyword>
<dbReference type="PANTHER" id="PTHR32309">
    <property type="entry name" value="TYROSINE-PROTEIN KINASE"/>
    <property type="match status" value="1"/>
</dbReference>
<dbReference type="STRING" id="1121925.SAMN02746011_01842"/>
<keyword evidence="6" id="KW-0547">Nucleotide-binding</keyword>
<protein>
    <recommendedName>
        <fullName evidence="4">Tyrosine-protein kinase CpsD</fullName>
        <ecNumber evidence="3">2.7.10.2</ecNumber>
    </recommendedName>
</protein>
<evidence type="ECO:0000313" key="15">
    <source>
        <dbReference type="EMBL" id="SJZ81956.1"/>
    </source>
</evidence>
<evidence type="ECO:0000256" key="4">
    <source>
        <dbReference type="ARBA" id="ARBA00019200"/>
    </source>
</evidence>
<dbReference type="FunFam" id="3.40.50.300:FF:000527">
    <property type="entry name" value="Tyrosine-protein kinase etk"/>
    <property type="match status" value="1"/>
</dbReference>
<comment type="similarity">
    <text evidence="2">Belongs to the CpsD/CapB family.</text>
</comment>
<dbReference type="PANTHER" id="PTHR32309:SF13">
    <property type="entry name" value="FERRIC ENTEROBACTIN TRANSPORT PROTEIN FEPE"/>
    <property type="match status" value="1"/>
</dbReference>
<dbReference type="GO" id="GO:0005886">
    <property type="term" value="C:plasma membrane"/>
    <property type="evidence" value="ECO:0007669"/>
    <property type="project" value="UniProtKB-ARBA"/>
</dbReference>
<evidence type="ECO:0000256" key="12">
    <source>
        <dbReference type="ARBA" id="ARBA00024964"/>
    </source>
</evidence>
<evidence type="ECO:0000256" key="7">
    <source>
        <dbReference type="ARBA" id="ARBA00022777"/>
    </source>
</evidence>
<evidence type="ECO:0000259" key="14">
    <source>
        <dbReference type="Pfam" id="PF13614"/>
    </source>
</evidence>
<dbReference type="InterPro" id="IPR025669">
    <property type="entry name" value="AAA_dom"/>
</dbReference>
<evidence type="ECO:0000256" key="13">
    <source>
        <dbReference type="ARBA" id="ARBA00051245"/>
    </source>
</evidence>
<comment type="function">
    <text evidence="12">Involved in the regulation of capsular polysaccharide biosynthesis. Autophosphorylation of CpsD attenuates its activity and reduces the level of encapsulation. May be part of a complex that directs the coordinated polymerization and export to the cell surface of the capsular polysaccharide.</text>
</comment>
<dbReference type="Pfam" id="PF13614">
    <property type="entry name" value="AAA_31"/>
    <property type="match status" value="1"/>
</dbReference>
<dbReference type="InterPro" id="IPR027417">
    <property type="entry name" value="P-loop_NTPase"/>
</dbReference>
<evidence type="ECO:0000256" key="11">
    <source>
        <dbReference type="ARBA" id="ARBA00023169"/>
    </source>
</evidence>
<evidence type="ECO:0000256" key="3">
    <source>
        <dbReference type="ARBA" id="ARBA00011903"/>
    </source>
</evidence>
<dbReference type="GO" id="GO:0004715">
    <property type="term" value="F:non-membrane spanning protein tyrosine kinase activity"/>
    <property type="evidence" value="ECO:0007669"/>
    <property type="project" value="UniProtKB-EC"/>
</dbReference>
<sequence length="244" mass="27205">MFGNKRRKKEKNLQKEQSFGAPLIAYNNPKSIHAEQFRTIRTNIEFVNIDKPVQSMIVTSSIPAEGKSTISSNLAYVMGATEKKVLVVDADMRKPTVHRTFALNNEKGLSTLISQPEMKFNEVVQFSPDLNLYFMPAGPIPPNPAELLTSARMNSIMEELKGYFDLIIYDTPPISAVTDAQIMATKVDGVVLVVREGYVTKDELRNSKAALDNVNARIFGYVLNGKEISDSAGYYAYYGYSEEA</sequence>
<keyword evidence="11" id="KW-0270">Exopolysaccharide synthesis</keyword>
<dbReference type="Gene3D" id="3.40.50.300">
    <property type="entry name" value="P-loop containing nucleotide triphosphate hydrolases"/>
    <property type="match status" value="1"/>
</dbReference>
<dbReference type="SUPFAM" id="SSF52540">
    <property type="entry name" value="P-loop containing nucleoside triphosphate hydrolases"/>
    <property type="match status" value="1"/>
</dbReference>
<keyword evidence="7" id="KW-0418">Kinase</keyword>
<evidence type="ECO:0000256" key="10">
    <source>
        <dbReference type="ARBA" id="ARBA00023137"/>
    </source>
</evidence>
<dbReference type="EC" id="2.7.10.2" evidence="3"/>
<dbReference type="GO" id="GO:0042802">
    <property type="term" value="F:identical protein binding"/>
    <property type="evidence" value="ECO:0007669"/>
    <property type="project" value="UniProtKB-ARBA"/>
</dbReference>
<gene>
    <name evidence="15" type="ORF">SAMN02746011_01842</name>
</gene>
<dbReference type="AlphaFoldDB" id="A0A1T4NSD2"/>
<reference evidence="16" key="1">
    <citation type="submission" date="2017-02" db="EMBL/GenBank/DDBJ databases">
        <authorList>
            <person name="Varghese N."/>
            <person name="Submissions S."/>
        </authorList>
    </citation>
    <scope>NUCLEOTIDE SEQUENCE [LARGE SCALE GENOMIC DNA]</scope>
    <source>
        <strain evidence="16">DSM 15739</strain>
    </source>
</reference>
<dbReference type="CDD" id="cd05387">
    <property type="entry name" value="BY-kinase"/>
    <property type="match status" value="1"/>
</dbReference>
<keyword evidence="8" id="KW-0067">ATP-binding</keyword>
<evidence type="ECO:0000256" key="9">
    <source>
        <dbReference type="ARBA" id="ARBA00022903"/>
    </source>
</evidence>
<organism evidence="15 16">
    <name type="scientific">Globicatella sulfidifaciens DSM 15739</name>
    <dbReference type="NCBI Taxonomy" id="1121925"/>
    <lineage>
        <taxon>Bacteria</taxon>
        <taxon>Bacillati</taxon>
        <taxon>Bacillota</taxon>
        <taxon>Bacilli</taxon>
        <taxon>Lactobacillales</taxon>
        <taxon>Aerococcaceae</taxon>
        <taxon>Globicatella</taxon>
    </lineage>
</organism>
<dbReference type="GO" id="GO:0005524">
    <property type="term" value="F:ATP binding"/>
    <property type="evidence" value="ECO:0007669"/>
    <property type="project" value="UniProtKB-KW"/>
</dbReference>
<comment type="catalytic activity">
    <reaction evidence="13">
        <text>L-tyrosyl-[protein] + ATP = O-phospho-L-tyrosyl-[protein] + ADP + H(+)</text>
        <dbReference type="Rhea" id="RHEA:10596"/>
        <dbReference type="Rhea" id="RHEA-COMP:10136"/>
        <dbReference type="Rhea" id="RHEA-COMP:20101"/>
        <dbReference type="ChEBI" id="CHEBI:15378"/>
        <dbReference type="ChEBI" id="CHEBI:30616"/>
        <dbReference type="ChEBI" id="CHEBI:46858"/>
        <dbReference type="ChEBI" id="CHEBI:61978"/>
        <dbReference type="ChEBI" id="CHEBI:456216"/>
        <dbReference type="EC" id="2.7.10.2"/>
    </reaction>
</comment>
<evidence type="ECO:0000256" key="6">
    <source>
        <dbReference type="ARBA" id="ARBA00022741"/>
    </source>
</evidence>
<comment type="pathway">
    <text evidence="1">Capsule biogenesis; capsule polysaccharide biosynthesis.</text>
</comment>
<dbReference type="EMBL" id="FUWO01000022">
    <property type="protein sequence ID" value="SJZ81956.1"/>
    <property type="molecule type" value="Genomic_DNA"/>
</dbReference>
<dbReference type="OrthoDB" id="9794577at2"/>
<dbReference type="GO" id="GO:0045227">
    <property type="term" value="P:capsule polysaccharide biosynthetic process"/>
    <property type="evidence" value="ECO:0007669"/>
    <property type="project" value="UniProtKB-UniPathway"/>
</dbReference>
<evidence type="ECO:0000256" key="1">
    <source>
        <dbReference type="ARBA" id="ARBA00005132"/>
    </source>
</evidence>
<dbReference type="InterPro" id="IPR050445">
    <property type="entry name" value="Bact_polysacc_biosynth/exp"/>
</dbReference>
<keyword evidence="16" id="KW-1185">Reference proteome</keyword>
<evidence type="ECO:0000313" key="16">
    <source>
        <dbReference type="Proteomes" id="UP000189941"/>
    </source>
</evidence>
<dbReference type="InterPro" id="IPR005702">
    <property type="entry name" value="Wzc-like_C"/>
</dbReference>